<evidence type="ECO:0000313" key="3">
    <source>
        <dbReference type="Proteomes" id="UP000614601"/>
    </source>
</evidence>
<accession>A0A811LN92</accession>
<feature type="compositionally biased region" description="Polar residues" evidence="1">
    <location>
        <begin position="38"/>
        <end position="47"/>
    </location>
</feature>
<organism evidence="2 3">
    <name type="scientific">Bursaphelenchus okinawaensis</name>
    <dbReference type="NCBI Taxonomy" id="465554"/>
    <lineage>
        <taxon>Eukaryota</taxon>
        <taxon>Metazoa</taxon>
        <taxon>Ecdysozoa</taxon>
        <taxon>Nematoda</taxon>
        <taxon>Chromadorea</taxon>
        <taxon>Rhabditida</taxon>
        <taxon>Tylenchina</taxon>
        <taxon>Tylenchomorpha</taxon>
        <taxon>Aphelenchoidea</taxon>
        <taxon>Aphelenchoididae</taxon>
        <taxon>Bursaphelenchus</taxon>
    </lineage>
</organism>
<reference evidence="2" key="1">
    <citation type="submission" date="2020-09" db="EMBL/GenBank/DDBJ databases">
        <authorList>
            <person name="Kikuchi T."/>
        </authorList>
    </citation>
    <scope>NUCLEOTIDE SEQUENCE</scope>
    <source>
        <strain evidence="2">SH1</strain>
    </source>
</reference>
<comment type="caution">
    <text evidence="2">The sequence shown here is derived from an EMBL/GenBank/DDBJ whole genome shotgun (WGS) entry which is preliminary data.</text>
</comment>
<dbReference type="AlphaFoldDB" id="A0A811LN92"/>
<evidence type="ECO:0000313" key="2">
    <source>
        <dbReference type="EMBL" id="CAD5228566.1"/>
    </source>
</evidence>
<name>A0A811LN92_9BILA</name>
<dbReference type="EMBL" id="CAJFCW020000006">
    <property type="protein sequence ID" value="CAG9124672.1"/>
    <property type="molecule type" value="Genomic_DNA"/>
</dbReference>
<evidence type="ECO:0000256" key="1">
    <source>
        <dbReference type="SAM" id="MobiDB-lite"/>
    </source>
</evidence>
<feature type="region of interest" description="Disordered" evidence="1">
    <location>
        <begin position="1"/>
        <end position="87"/>
    </location>
</feature>
<dbReference type="Proteomes" id="UP000614601">
    <property type="component" value="Unassembled WGS sequence"/>
</dbReference>
<protein>
    <submittedName>
        <fullName evidence="2">Uncharacterized protein</fullName>
    </submittedName>
</protein>
<sequence length="221" mass="23855">MGKLRHGRVGYCTLGKSRKPSQPSAEQPQENDQHSAFHTDQPSTSDSKAWLRGKQEEPDAEADWRSAQVGDTFNKHSLNHGQDAWETRQPRLDYGHNAYPVERSFRQPPTTVSTSAARAANSAASAAAAASRRFGGSSEAADDFVDSTEPLLDLKSCFKGPHCLRALASAAAAAAATRQPNSQRTSFPRLSGDDGNIETLARFHDHNLPLDGMASLESLIG</sequence>
<dbReference type="EMBL" id="CAJFDH010000006">
    <property type="protein sequence ID" value="CAD5228566.1"/>
    <property type="molecule type" value="Genomic_DNA"/>
</dbReference>
<keyword evidence="3" id="KW-1185">Reference proteome</keyword>
<feature type="compositionally biased region" description="Polar residues" evidence="1">
    <location>
        <begin position="69"/>
        <end position="80"/>
    </location>
</feature>
<dbReference type="Proteomes" id="UP000783686">
    <property type="component" value="Unassembled WGS sequence"/>
</dbReference>
<proteinExistence type="predicted"/>
<feature type="compositionally biased region" description="Polar residues" evidence="1">
    <location>
        <begin position="20"/>
        <end position="30"/>
    </location>
</feature>
<gene>
    <name evidence="2" type="ORF">BOKJ2_LOCUS12742</name>
</gene>